<evidence type="ECO:0000256" key="1">
    <source>
        <dbReference type="SAM" id="MobiDB-lite"/>
    </source>
</evidence>
<reference evidence="2" key="1">
    <citation type="submission" date="2020-02" db="EMBL/GenBank/DDBJ databases">
        <authorList>
            <person name="Meier V. D."/>
        </authorList>
    </citation>
    <scope>NUCLEOTIDE SEQUENCE</scope>
    <source>
        <strain evidence="2">AVDCRST_MAG88</strain>
    </source>
</reference>
<feature type="compositionally biased region" description="Gly residues" evidence="1">
    <location>
        <begin position="9"/>
        <end position="21"/>
    </location>
</feature>
<organism evidence="2">
    <name type="scientific">uncultured Thermomicrobiales bacterium</name>
    <dbReference type="NCBI Taxonomy" id="1645740"/>
    <lineage>
        <taxon>Bacteria</taxon>
        <taxon>Pseudomonadati</taxon>
        <taxon>Thermomicrobiota</taxon>
        <taxon>Thermomicrobia</taxon>
        <taxon>Thermomicrobiales</taxon>
        <taxon>environmental samples</taxon>
    </lineage>
</organism>
<accession>A0A6J4UYL7</accession>
<feature type="region of interest" description="Disordered" evidence="1">
    <location>
        <begin position="1"/>
        <end position="151"/>
    </location>
</feature>
<evidence type="ECO:0000313" key="2">
    <source>
        <dbReference type="EMBL" id="CAA9562160.1"/>
    </source>
</evidence>
<feature type="compositionally biased region" description="Basic and acidic residues" evidence="1">
    <location>
        <begin position="134"/>
        <end position="151"/>
    </location>
</feature>
<name>A0A6J4UYL7_9BACT</name>
<feature type="non-terminal residue" evidence="2">
    <location>
        <position position="1"/>
    </location>
</feature>
<dbReference type="EMBL" id="CADCWM010000472">
    <property type="protein sequence ID" value="CAA9562160.1"/>
    <property type="molecule type" value="Genomic_DNA"/>
</dbReference>
<sequence length="151" mass="14830">DDIERAGQGRDGSAGQPGGVPGSAPPPGGNQGAEPSGRDANNGGGAGASPRGAGDTRSQPQSGPGTPPLGVDGKPVELPRGDRQGPTVDSQSGTGRGSGPPDPGSAAPGDGQLRQGEIGATGPDPNQVPLEQRGVVERYFTPRDEPRAGEE</sequence>
<gene>
    <name evidence="2" type="ORF">AVDCRST_MAG88-1588</name>
</gene>
<feature type="compositionally biased region" description="Basic and acidic residues" evidence="1">
    <location>
        <begin position="74"/>
        <end position="83"/>
    </location>
</feature>
<proteinExistence type="predicted"/>
<protein>
    <submittedName>
        <fullName evidence="2">Uncharacterized protein</fullName>
    </submittedName>
</protein>
<dbReference type="AlphaFoldDB" id="A0A6J4UYL7"/>